<dbReference type="PANTHER" id="PTHR43790:SF3">
    <property type="entry name" value="D-ALLOSE IMPORT ATP-BINDING PROTEIN ALSA-RELATED"/>
    <property type="match status" value="1"/>
</dbReference>
<keyword evidence="6 10" id="KW-0067">ATP-binding</keyword>
<name>A0A644Z4X4_9ZZZZ</name>
<keyword evidence="5" id="KW-0547">Nucleotide-binding</keyword>
<proteinExistence type="predicted"/>
<dbReference type="InterPro" id="IPR003593">
    <property type="entry name" value="AAA+_ATPase"/>
</dbReference>
<dbReference type="InterPro" id="IPR050107">
    <property type="entry name" value="ABC_carbohydrate_import_ATPase"/>
</dbReference>
<feature type="domain" description="ABC transporter" evidence="9">
    <location>
        <begin position="127"/>
        <end position="371"/>
    </location>
</feature>
<dbReference type="PANTHER" id="PTHR43790">
    <property type="entry name" value="CARBOHYDRATE TRANSPORT ATP-BINDING PROTEIN MG119-RELATED"/>
    <property type="match status" value="1"/>
</dbReference>
<keyword evidence="7" id="KW-1278">Translocase</keyword>
<dbReference type="Gene3D" id="3.40.50.300">
    <property type="entry name" value="P-loop containing nucleotide triphosphate hydrolases"/>
    <property type="match status" value="2"/>
</dbReference>
<dbReference type="CDD" id="cd03215">
    <property type="entry name" value="ABC_Carb_Monos_II"/>
    <property type="match status" value="1"/>
</dbReference>
<evidence type="ECO:0000256" key="3">
    <source>
        <dbReference type="ARBA" id="ARBA00022597"/>
    </source>
</evidence>
<keyword evidence="10" id="KW-0378">Hydrolase</keyword>
<dbReference type="SUPFAM" id="SSF52540">
    <property type="entry name" value="P-loop containing nucleoside triphosphate hydrolases"/>
    <property type="match status" value="2"/>
</dbReference>
<keyword evidence="1" id="KW-0813">Transport</keyword>
<dbReference type="AlphaFoldDB" id="A0A644Z4X4"/>
<keyword evidence="4" id="KW-0677">Repeat</keyword>
<evidence type="ECO:0000259" key="9">
    <source>
        <dbReference type="PROSITE" id="PS50893"/>
    </source>
</evidence>
<dbReference type="InterPro" id="IPR017871">
    <property type="entry name" value="ABC_transporter-like_CS"/>
</dbReference>
<comment type="caution">
    <text evidence="10">The sequence shown here is derived from an EMBL/GenBank/DDBJ whole genome shotgun (WGS) entry which is preliminary data.</text>
</comment>
<evidence type="ECO:0000256" key="8">
    <source>
        <dbReference type="ARBA" id="ARBA00023136"/>
    </source>
</evidence>
<dbReference type="PROSITE" id="PS50893">
    <property type="entry name" value="ABC_TRANSPORTER_2"/>
    <property type="match status" value="1"/>
</dbReference>
<keyword evidence="8" id="KW-0472">Membrane</keyword>
<evidence type="ECO:0000256" key="2">
    <source>
        <dbReference type="ARBA" id="ARBA00022475"/>
    </source>
</evidence>
<dbReference type="SMART" id="SM00382">
    <property type="entry name" value="AAA"/>
    <property type="match status" value="1"/>
</dbReference>
<sequence length="381" mass="42466">MKKIGIKIPPQKPVGELTVGHQQIVEITRSLVKDVKFLIMDEPTAPLTSGEVEQLYKIIRSLKQQGITIIYISHRLEELFDLTDRVTVMRDGRYITTLNVPETTTAELIRHMVGRELSDTFPRREKPLGEEVLRVEHLSGNGVEDINFTLHRGEILGFAGLLGCGRTETMEIIYGAARKSGGKIYRNGREVDIRNTTVALELGIGLIPEDRKKNGVFLNMCISWNTAVSCLRQKLLKYKLIVEEKKERALALDYVGKLQIKTPGIEQLVGNLSGGNQQKVVVAKVMATDADIMIFDEPTRGIDVGAKQEMYLLIRKMVDGGKSVIMISSEMTEVIGLSDRIVVLCEGRQMGILEQEAFEQERILTLASGLGTEKGDARVYG</sequence>
<gene>
    <name evidence="10" type="primary">rbsA_40</name>
    <name evidence="10" type="ORF">SDC9_82510</name>
</gene>
<evidence type="ECO:0000256" key="5">
    <source>
        <dbReference type="ARBA" id="ARBA00022741"/>
    </source>
</evidence>
<protein>
    <submittedName>
        <fullName evidence="10">Ribose import ATP-binding protein RbsA</fullName>
        <ecNumber evidence="10">3.6.3.17</ecNumber>
    </submittedName>
</protein>
<evidence type="ECO:0000256" key="7">
    <source>
        <dbReference type="ARBA" id="ARBA00022967"/>
    </source>
</evidence>
<evidence type="ECO:0000256" key="4">
    <source>
        <dbReference type="ARBA" id="ARBA00022737"/>
    </source>
</evidence>
<organism evidence="10">
    <name type="scientific">bioreactor metagenome</name>
    <dbReference type="NCBI Taxonomy" id="1076179"/>
    <lineage>
        <taxon>unclassified sequences</taxon>
        <taxon>metagenomes</taxon>
        <taxon>ecological metagenomes</taxon>
    </lineage>
</organism>
<reference evidence="10" key="1">
    <citation type="submission" date="2019-08" db="EMBL/GenBank/DDBJ databases">
        <authorList>
            <person name="Kucharzyk K."/>
            <person name="Murdoch R.W."/>
            <person name="Higgins S."/>
            <person name="Loffler F."/>
        </authorList>
    </citation>
    <scope>NUCLEOTIDE SEQUENCE</scope>
</reference>
<dbReference type="GO" id="GO:0005524">
    <property type="term" value="F:ATP binding"/>
    <property type="evidence" value="ECO:0007669"/>
    <property type="project" value="UniProtKB-KW"/>
</dbReference>
<keyword evidence="3" id="KW-0762">Sugar transport</keyword>
<dbReference type="InterPro" id="IPR003439">
    <property type="entry name" value="ABC_transporter-like_ATP-bd"/>
</dbReference>
<dbReference type="GO" id="GO:0016887">
    <property type="term" value="F:ATP hydrolysis activity"/>
    <property type="evidence" value="ECO:0007669"/>
    <property type="project" value="InterPro"/>
</dbReference>
<dbReference type="EMBL" id="VSSQ01007435">
    <property type="protein sequence ID" value="MPM35916.1"/>
    <property type="molecule type" value="Genomic_DNA"/>
</dbReference>
<dbReference type="EC" id="3.6.3.17" evidence="10"/>
<evidence type="ECO:0000256" key="6">
    <source>
        <dbReference type="ARBA" id="ARBA00022840"/>
    </source>
</evidence>
<dbReference type="InterPro" id="IPR027417">
    <property type="entry name" value="P-loop_NTPase"/>
</dbReference>
<evidence type="ECO:0000256" key="1">
    <source>
        <dbReference type="ARBA" id="ARBA00022448"/>
    </source>
</evidence>
<dbReference type="PROSITE" id="PS00211">
    <property type="entry name" value="ABC_TRANSPORTER_1"/>
    <property type="match status" value="1"/>
</dbReference>
<accession>A0A644Z4X4</accession>
<keyword evidence="2" id="KW-1003">Cell membrane</keyword>
<evidence type="ECO:0000313" key="10">
    <source>
        <dbReference type="EMBL" id="MPM35916.1"/>
    </source>
</evidence>
<dbReference type="Pfam" id="PF00005">
    <property type="entry name" value="ABC_tran"/>
    <property type="match status" value="2"/>
</dbReference>